<dbReference type="NCBIfam" id="TIGR00231">
    <property type="entry name" value="small_GTP"/>
    <property type="match status" value="1"/>
</dbReference>
<accession>A0A026WMN6</accession>
<evidence type="ECO:0000256" key="13">
    <source>
        <dbReference type="ARBA" id="ARBA00023212"/>
    </source>
</evidence>
<keyword evidence="17" id="KW-0479">Metal-binding</keyword>
<evidence type="ECO:0000256" key="7">
    <source>
        <dbReference type="ARBA" id="ARBA00022490"/>
    </source>
</evidence>
<evidence type="ECO:0000313" key="18">
    <source>
        <dbReference type="EMBL" id="EZA57295.1"/>
    </source>
</evidence>
<evidence type="ECO:0000256" key="12">
    <source>
        <dbReference type="ARBA" id="ARBA00023136"/>
    </source>
</evidence>
<reference evidence="18 20" key="1">
    <citation type="journal article" date="2014" name="Curr. Biol.">
        <title>The genome of the clonal raider ant Cerapachys biroi.</title>
        <authorList>
            <person name="Oxley P.R."/>
            <person name="Ji L."/>
            <person name="Fetter-Pruneda I."/>
            <person name="McKenzie S.K."/>
            <person name="Li C."/>
            <person name="Hu H."/>
            <person name="Zhang G."/>
            <person name="Kronauer D.J."/>
        </authorList>
    </citation>
    <scope>NUCLEOTIDE SEQUENCE [LARGE SCALE GENOMIC DNA]</scope>
</reference>
<dbReference type="InterPro" id="IPR006689">
    <property type="entry name" value="Small_GTPase_ARF/SAR"/>
</dbReference>
<keyword evidence="8" id="KW-0519">Myristate</keyword>
<evidence type="ECO:0000256" key="14">
    <source>
        <dbReference type="ARBA" id="ARBA00023273"/>
    </source>
</evidence>
<dbReference type="PRINTS" id="PR00328">
    <property type="entry name" value="SAR1GTPBP"/>
</dbReference>
<dbReference type="Gene3D" id="3.40.50.300">
    <property type="entry name" value="P-loop containing nucleotide triphosphate hydrolases"/>
    <property type="match status" value="1"/>
</dbReference>
<dbReference type="InterPro" id="IPR024156">
    <property type="entry name" value="Small_GTPase_ARF"/>
</dbReference>
<keyword evidence="20" id="KW-1185">Reference proteome</keyword>
<dbReference type="OrthoDB" id="442317at2759"/>
<evidence type="ECO:0000313" key="20">
    <source>
        <dbReference type="Proteomes" id="UP000053097"/>
    </source>
</evidence>
<keyword evidence="12" id="KW-0472">Membrane</keyword>
<evidence type="ECO:0000256" key="15">
    <source>
        <dbReference type="ARBA" id="ARBA00023288"/>
    </source>
</evidence>
<evidence type="ECO:0000313" key="19">
    <source>
        <dbReference type="EMBL" id="RLU24673.1"/>
    </source>
</evidence>
<feature type="binding site" evidence="16">
    <location>
        <position position="72"/>
    </location>
    <ligand>
        <name>GTP</name>
        <dbReference type="ChEBI" id="CHEBI:37565"/>
    </ligand>
</feature>
<evidence type="ECO:0000313" key="21">
    <source>
        <dbReference type="Proteomes" id="UP000279307"/>
    </source>
</evidence>
<dbReference type="GO" id="GO:0005525">
    <property type="term" value="F:GTP binding"/>
    <property type="evidence" value="ECO:0007669"/>
    <property type="project" value="UniProtKB-KW"/>
</dbReference>
<dbReference type="OMA" id="NKPWHIC"/>
<feature type="binding site" evidence="16">
    <location>
        <begin position="130"/>
        <end position="133"/>
    </location>
    <ligand>
        <name>GTP</name>
        <dbReference type="ChEBI" id="CHEBI:37565"/>
    </ligand>
</feature>
<feature type="binding site" evidence="17">
    <location>
        <position position="50"/>
    </location>
    <ligand>
        <name>Mg(2+)</name>
        <dbReference type="ChEBI" id="CHEBI:18420"/>
    </ligand>
</feature>
<evidence type="ECO:0000256" key="5">
    <source>
        <dbReference type="ARBA" id="ARBA00019766"/>
    </source>
</evidence>
<dbReference type="SMART" id="SM00178">
    <property type="entry name" value="SAR"/>
    <property type="match status" value="1"/>
</dbReference>
<evidence type="ECO:0000256" key="16">
    <source>
        <dbReference type="PIRSR" id="PIRSR606689-1"/>
    </source>
</evidence>
<evidence type="ECO:0000256" key="10">
    <source>
        <dbReference type="ARBA" id="ARBA00022794"/>
    </source>
</evidence>
<comment type="similarity">
    <text evidence="4">Belongs to the small GTPase superfamily. Arf family.</text>
</comment>
<dbReference type="GO" id="GO:0060170">
    <property type="term" value="C:ciliary membrane"/>
    <property type="evidence" value="ECO:0007669"/>
    <property type="project" value="UniProtKB-SubCell"/>
</dbReference>
<keyword evidence="10" id="KW-0970">Cilium biogenesis/degradation</keyword>
<feature type="binding site" evidence="17">
    <location>
        <position position="31"/>
    </location>
    <ligand>
        <name>Mg(2+)</name>
        <dbReference type="ChEBI" id="CHEBI:18420"/>
    </ligand>
</feature>
<dbReference type="SMART" id="SM00177">
    <property type="entry name" value="ARF"/>
    <property type="match status" value="1"/>
</dbReference>
<protein>
    <recommendedName>
        <fullName evidence="5">ADP-ribosylation factor-like protein 6</fullName>
    </recommendedName>
</protein>
<dbReference type="GO" id="GO:0016192">
    <property type="term" value="P:vesicle-mediated transport"/>
    <property type="evidence" value="ECO:0007669"/>
    <property type="project" value="UniProtKB-ARBA"/>
</dbReference>
<evidence type="ECO:0000256" key="9">
    <source>
        <dbReference type="ARBA" id="ARBA00022741"/>
    </source>
</evidence>
<dbReference type="GO" id="GO:0003924">
    <property type="term" value="F:GTPase activity"/>
    <property type="evidence" value="ECO:0007669"/>
    <property type="project" value="InterPro"/>
</dbReference>
<organism evidence="18 20">
    <name type="scientific">Ooceraea biroi</name>
    <name type="common">Clonal raider ant</name>
    <name type="synonym">Cerapachys biroi</name>
    <dbReference type="NCBI Taxonomy" id="2015173"/>
    <lineage>
        <taxon>Eukaryota</taxon>
        <taxon>Metazoa</taxon>
        <taxon>Ecdysozoa</taxon>
        <taxon>Arthropoda</taxon>
        <taxon>Hexapoda</taxon>
        <taxon>Insecta</taxon>
        <taxon>Pterygota</taxon>
        <taxon>Neoptera</taxon>
        <taxon>Endopterygota</taxon>
        <taxon>Hymenoptera</taxon>
        <taxon>Apocrita</taxon>
        <taxon>Aculeata</taxon>
        <taxon>Formicoidea</taxon>
        <taxon>Formicidae</taxon>
        <taxon>Dorylinae</taxon>
        <taxon>Ooceraea</taxon>
    </lineage>
</organism>
<dbReference type="Proteomes" id="UP000279307">
    <property type="component" value="Chromosome 3"/>
</dbReference>
<evidence type="ECO:0000256" key="3">
    <source>
        <dbReference type="ARBA" id="ARBA00004522"/>
    </source>
</evidence>
<gene>
    <name evidence="19" type="ORF">DMN91_002762</name>
    <name evidence="18" type="ORF">X777_02546</name>
</gene>
<proteinExistence type="inferred from homology"/>
<evidence type="ECO:0000256" key="11">
    <source>
        <dbReference type="ARBA" id="ARBA00023134"/>
    </source>
</evidence>
<keyword evidence="7" id="KW-0963">Cytoplasm</keyword>
<dbReference type="GO" id="GO:0030030">
    <property type="term" value="P:cell projection organization"/>
    <property type="evidence" value="ECO:0007669"/>
    <property type="project" value="UniProtKB-KW"/>
</dbReference>
<dbReference type="InterPro" id="IPR041839">
    <property type="entry name" value="Arl6"/>
</dbReference>
<keyword evidence="13" id="KW-0206">Cytoskeleton</keyword>
<dbReference type="Pfam" id="PF00025">
    <property type="entry name" value="Arf"/>
    <property type="match status" value="1"/>
</dbReference>
<keyword evidence="15" id="KW-0449">Lipoprotein</keyword>
<dbReference type="GO" id="GO:0005930">
    <property type="term" value="C:axoneme"/>
    <property type="evidence" value="ECO:0007669"/>
    <property type="project" value="UniProtKB-SubCell"/>
</dbReference>
<dbReference type="SUPFAM" id="SSF52540">
    <property type="entry name" value="P-loop containing nucleoside triphosphate hydrolases"/>
    <property type="match status" value="1"/>
</dbReference>
<dbReference type="GO" id="GO:0048731">
    <property type="term" value="P:system development"/>
    <property type="evidence" value="ECO:0007669"/>
    <property type="project" value="UniProtKB-ARBA"/>
</dbReference>
<dbReference type="PROSITE" id="PS51417">
    <property type="entry name" value="ARF"/>
    <property type="match status" value="1"/>
</dbReference>
<dbReference type="EMBL" id="QOIP01000003">
    <property type="protein sequence ID" value="RLU24673.1"/>
    <property type="molecule type" value="Genomic_DNA"/>
</dbReference>
<evidence type="ECO:0000256" key="8">
    <source>
        <dbReference type="ARBA" id="ARBA00022707"/>
    </source>
</evidence>
<dbReference type="EMBL" id="KK107151">
    <property type="protein sequence ID" value="EZA57295.1"/>
    <property type="molecule type" value="Genomic_DNA"/>
</dbReference>
<dbReference type="PANTHER" id="PTHR11711">
    <property type="entry name" value="ADP RIBOSYLATION FACTOR-RELATED"/>
    <property type="match status" value="1"/>
</dbReference>
<comment type="subcellular location">
    <subcellularLocation>
        <location evidence="3">Cell projection</location>
        <location evidence="3">Cilium membrane</location>
        <topology evidence="3">Peripheral membrane protein</topology>
        <orientation evidence="3">Cytoplasmic side</orientation>
    </subcellularLocation>
    <subcellularLocation>
        <location evidence="2">Cytoplasm</location>
        <location evidence="2">Cytoskeleton</location>
        <location evidence="2">Cilium axoneme</location>
    </subcellularLocation>
    <subcellularLocation>
        <location evidence="1">Cytoplasm</location>
        <location evidence="1">Cytoskeleton</location>
        <location evidence="1">Cilium basal body</location>
    </subcellularLocation>
</comment>
<keyword evidence="9 16" id="KW-0547">Nucleotide-binding</keyword>
<dbReference type="GO" id="GO:0046872">
    <property type="term" value="F:metal ion binding"/>
    <property type="evidence" value="ECO:0007669"/>
    <property type="project" value="UniProtKB-KW"/>
</dbReference>
<evidence type="ECO:0000256" key="2">
    <source>
        <dbReference type="ARBA" id="ARBA00004430"/>
    </source>
</evidence>
<evidence type="ECO:0000256" key="17">
    <source>
        <dbReference type="PIRSR" id="PIRSR606689-2"/>
    </source>
</evidence>
<dbReference type="FunFam" id="3.40.50.300:FF:000457">
    <property type="entry name" value="ADP-ribosylation factor-like protein 6"/>
    <property type="match status" value="1"/>
</dbReference>
<evidence type="ECO:0000256" key="4">
    <source>
        <dbReference type="ARBA" id="ARBA00010290"/>
    </source>
</evidence>
<keyword evidence="17" id="KW-0460">Magnesium</keyword>
<keyword evidence="11 16" id="KW-0342">GTP-binding</keyword>
<dbReference type="InterPro" id="IPR005225">
    <property type="entry name" value="Small_GTP-bd"/>
</dbReference>
<keyword evidence="6" id="KW-1003">Cell membrane</keyword>
<dbReference type="CDD" id="cd04157">
    <property type="entry name" value="Arl6"/>
    <property type="match status" value="1"/>
</dbReference>
<reference evidence="19 21" key="2">
    <citation type="journal article" date="2018" name="Genome Res.">
        <title>The genomic architecture and molecular evolution of ant odorant receptors.</title>
        <authorList>
            <person name="McKenzie S.K."/>
            <person name="Kronauer D.J.C."/>
        </authorList>
    </citation>
    <scope>NUCLEOTIDE SEQUENCE [LARGE SCALE GENOMIC DNA]</scope>
    <source>
        <strain evidence="19">Clonal line C1</strain>
    </source>
</reference>
<dbReference type="PROSITE" id="PS51422">
    <property type="entry name" value="SAR1"/>
    <property type="match status" value="1"/>
</dbReference>
<evidence type="ECO:0000256" key="1">
    <source>
        <dbReference type="ARBA" id="ARBA00004120"/>
    </source>
</evidence>
<feature type="binding site" evidence="16">
    <location>
        <begin position="24"/>
        <end position="31"/>
    </location>
    <ligand>
        <name>GTP</name>
        <dbReference type="ChEBI" id="CHEBI:37565"/>
    </ligand>
</feature>
<dbReference type="InterPro" id="IPR027417">
    <property type="entry name" value="P-loop_NTPase"/>
</dbReference>
<name>A0A026WMN6_OOCBI</name>
<reference evidence="19" key="3">
    <citation type="submission" date="2018-07" db="EMBL/GenBank/DDBJ databases">
        <authorList>
            <person name="Mckenzie S.K."/>
            <person name="Kronauer D.J.C."/>
        </authorList>
    </citation>
    <scope>NUCLEOTIDE SEQUENCE</scope>
    <source>
        <strain evidence="19">Clonal line C1</strain>
    </source>
</reference>
<dbReference type="AlphaFoldDB" id="A0A026WMN6"/>
<sequence>MGLFDRLANLLGLRKKEVNVLVVGLNNSGKSTVINNFKREDDRCIDIVPTVGFNVEKFAFKNVSFTAFDMSGHDRHRSLWEHYYKDCHGIIFIIDSSDKLRLVVVKEELDMLLQHPDVAGRKIPILFLANKMDLPDSLTTVKLVAGLGLERIQNKPWHIRATNALTGEGLQPAIEWLTDQIRDIFINKR</sequence>
<dbReference type="STRING" id="2015173.A0A026WMN6"/>
<dbReference type="SMART" id="SM00175">
    <property type="entry name" value="RAB"/>
    <property type="match status" value="1"/>
</dbReference>
<dbReference type="GO" id="GO:0051649">
    <property type="term" value="P:establishment of localization in cell"/>
    <property type="evidence" value="ECO:0007669"/>
    <property type="project" value="UniProtKB-ARBA"/>
</dbReference>
<keyword evidence="14" id="KW-0966">Cell projection</keyword>
<evidence type="ECO:0000256" key="6">
    <source>
        <dbReference type="ARBA" id="ARBA00022475"/>
    </source>
</evidence>
<dbReference type="Proteomes" id="UP000053097">
    <property type="component" value="Unassembled WGS sequence"/>
</dbReference>